<evidence type="ECO:0000256" key="2">
    <source>
        <dbReference type="ARBA" id="ARBA00023172"/>
    </source>
</evidence>
<name>A0A6M0SVD7_CLOBO</name>
<keyword evidence="2" id="KW-0233">DNA recombination</keyword>
<reference evidence="4 6" key="1">
    <citation type="submission" date="2019-02" db="EMBL/GenBank/DDBJ databases">
        <title>Genome sequencing of Clostridium botulinum clinical isolates.</title>
        <authorList>
            <person name="Brunt J."/>
            <person name="Van Vliet A.H.M."/>
            <person name="Stringer S.C."/>
            <person name="Grant K.A."/>
            <person name="Carter A.C."/>
            <person name="Peck M.W."/>
        </authorList>
    </citation>
    <scope>NUCLEOTIDE SEQUENCE [LARGE SCALE GENOMIC DNA]</scope>
    <source>
        <strain evidence="4 6">H113700579</strain>
    </source>
</reference>
<dbReference type="InterPro" id="IPR036162">
    <property type="entry name" value="Resolvase-like_N_sf"/>
</dbReference>
<dbReference type="Gene3D" id="3.40.50.1390">
    <property type="entry name" value="Resolvase, N-terminal catalytic domain"/>
    <property type="match status" value="1"/>
</dbReference>
<protein>
    <submittedName>
        <fullName evidence="4">Recombinase family protein</fullName>
    </submittedName>
</protein>
<evidence type="ECO:0000313" key="4">
    <source>
        <dbReference type="EMBL" id="NFA44364.1"/>
    </source>
</evidence>
<evidence type="ECO:0000256" key="1">
    <source>
        <dbReference type="ARBA" id="ARBA00023125"/>
    </source>
</evidence>
<comment type="caution">
    <text evidence="4">The sequence shown here is derived from an EMBL/GenBank/DDBJ whole genome shotgun (WGS) entry which is preliminary data.</text>
</comment>
<dbReference type="GO" id="GO:0003677">
    <property type="term" value="F:DNA binding"/>
    <property type="evidence" value="ECO:0007669"/>
    <property type="project" value="UniProtKB-KW"/>
</dbReference>
<sequence>MIFAYMRISTKKEKQTTDRQRITLDQYAKDNNFLFDEIVEERVSGTVAAEKRSVFNELKAKLRKDDILIITDIDRLGRNADDVIMQFKKLKSEGIRVIALDTPYLNEWEKVQDSSIYNMIADIFITLKAHMAQQEREKTVQRINQGLAVARSKGKTLGRPKVELPKEFIKEYKKFKTGAYGDMSAAAFAKMLGIGRSTLYKYIKIAKNEVK</sequence>
<dbReference type="SMART" id="SM00857">
    <property type="entry name" value="Resolvase"/>
    <property type="match status" value="1"/>
</dbReference>
<dbReference type="InterPro" id="IPR050639">
    <property type="entry name" value="SSR_resolvase"/>
</dbReference>
<proteinExistence type="predicted"/>
<gene>
    <name evidence="4" type="ORF">EXM65_17815</name>
    <name evidence="5" type="ORF">EXM65_17830</name>
</gene>
<dbReference type="PROSITE" id="PS51736">
    <property type="entry name" value="RECOMBINASES_3"/>
    <property type="match status" value="1"/>
</dbReference>
<evidence type="ECO:0000313" key="5">
    <source>
        <dbReference type="EMBL" id="NFA44367.1"/>
    </source>
</evidence>
<organism evidence="4 6">
    <name type="scientific">Clostridium botulinum</name>
    <dbReference type="NCBI Taxonomy" id="1491"/>
    <lineage>
        <taxon>Bacteria</taxon>
        <taxon>Bacillati</taxon>
        <taxon>Bacillota</taxon>
        <taxon>Clostridia</taxon>
        <taxon>Eubacteriales</taxon>
        <taxon>Clostridiaceae</taxon>
        <taxon>Clostridium</taxon>
    </lineage>
</organism>
<accession>A0A6M0SVD7</accession>
<dbReference type="Proteomes" id="UP000472355">
    <property type="component" value="Unassembled WGS sequence"/>
</dbReference>
<keyword evidence="1" id="KW-0238">DNA-binding</keyword>
<dbReference type="Pfam" id="PF00239">
    <property type="entry name" value="Resolvase"/>
    <property type="match status" value="1"/>
</dbReference>
<dbReference type="PANTHER" id="PTHR30461">
    <property type="entry name" value="DNA-INVERTASE FROM LAMBDOID PROPHAGE"/>
    <property type="match status" value="1"/>
</dbReference>
<dbReference type="PANTHER" id="PTHR30461:SF2">
    <property type="entry name" value="SERINE RECOMBINASE PINE-RELATED"/>
    <property type="match status" value="1"/>
</dbReference>
<dbReference type="SUPFAM" id="SSF53041">
    <property type="entry name" value="Resolvase-like"/>
    <property type="match status" value="1"/>
</dbReference>
<dbReference type="EMBL" id="SGKU01000076">
    <property type="protein sequence ID" value="NFA44367.1"/>
    <property type="molecule type" value="Genomic_DNA"/>
</dbReference>
<dbReference type="GO" id="GO:0000150">
    <property type="term" value="F:DNA strand exchange activity"/>
    <property type="evidence" value="ECO:0007669"/>
    <property type="project" value="InterPro"/>
</dbReference>
<evidence type="ECO:0000313" key="6">
    <source>
        <dbReference type="Proteomes" id="UP000472355"/>
    </source>
</evidence>
<dbReference type="AlphaFoldDB" id="A0A6M0SVD7"/>
<dbReference type="InterPro" id="IPR006119">
    <property type="entry name" value="Resolv_N"/>
</dbReference>
<evidence type="ECO:0000259" key="3">
    <source>
        <dbReference type="PROSITE" id="PS51736"/>
    </source>
</evidence>
<dbReference type="EMBL" id="SGKU01000076">
    <property type="protein sequence ID" value="NFA44364.1"/>
    <property type="molecule type" value="Genomic_DNA"/>
</dbReference>
<feature type="domain" description="Resolvase/invertase-type recombinase catalytic" evidence="3">
    <location>
        <begin position="1"/>
        <end position="154"/>
    </location>
</feature>